<dbReference type="AlphaFoldDB" id="A0A368W1N0"/>
<keyword evidence="1" id="KW-1133">Transmembrane helix</keyword>
<evidence type="ECO:0000256" key="1">
    <source>
        <dbReference type="SAM" id="Phobius"/>
    </source>
</evidence>
<sequence>MNSNRKTAVIKGNNQESKMKITTSSLIRWAGLAAMVAGIFYVVVGMFHQPNNLSSVTTTQWAIVHALATVMCFFFLLGITGLYARQVEEAGWLGLAGFLLYSFNWVLTALFTFAEVFILPLLATEAPTLAEGFLGIFTNSAGETNFGALANLWTLTGTLYILGGLLFGIATFRAGILPRWAAGLLAFGSVLAPVAALLPPEHEPKVAVPVGVALAWLGYALWSERREKASEPDTSIRPRS</sequence>
<name>A0A368W1N0_9BACL</name>
<keyword evidence="3" id="KW-1185">Reference proteome</keyword>
<protein>
    <submittedName>
        <fullName evidence="2">Uncharacterized protein</fullName>
    </submittedName>
</protein>
<evidence type="ECO:0000313" key="3">
    <source>
        <dbReference type="Proteomes" id="UP000252415"/>
    </source>
</evidence>
<feature type="transmembrane region" description="Helical" evidence="1">
    <location>
        <begin position="206"/>
        <end position="222"/>
    </location>
</feature>
<dbReference type="RefSeq" id="WP_220271150.1">
    <property type="nucleotide sequence ID" value="NZ_QPJD01000006.1"/>
</dbReference>
<keyword evidence="1" id="KW-0812">Transmembrane</keyword>
<feature type="transmembrane region" description="Helical" evidence="1">
    <location>
        <begin position="26"/>
        <end position="48"/>
    </location>
</feature>
<proteinExistence type="predicted"/>
<reference evidence="2 3" key="1">
    <citation type="submission" date="2018-07" db="EMBL/GenBank/DDBJ databases">
        <title>Genomic Encyclopedia of Type Strains, Phase III (KMG-III): the genomes of soil and plant-associated and newly described type strains.</title>
        <authorList>
            <person name="Whitman W."/>
        </authorList>
    </citation>
    <scope>NUCLEOTIDE SEQUENCE [LARGE SCALE GENOMIC DNA]</scope>
    <source>
        <strain evidence="2 3">CECT 7506</strain>
    </source>
</reference>
<feature type="transmembrane region" description="Helical" evidence="1">
    <location>
        <begin position="60"/>
        <end position="84"/>
    </location>
</feature>
<accession>A0A368W1N0</accession>
<feature type="transmembrane region" description="Helical" evidence="1">
    <location>
        <begin position="148"/>
        <end position="168"/>
    </location>
</feature>
<evidence type="ECO:0000313" key="2">
    <source>
        <dbReference type="EMBL" id="RCW48389.1"/>
    </source>
</evidence>
<keyword evidence="1" id="KW-0472">Membrane</keyword>
<dbReference type="EMBL" id="QPJD01000006">
    <property type="protein sequence ID" value="RCW48389.1"/>
    <property type="molecule type" value="Genomic_DNA"/>
</dbReference>
<feature type="transmembrane region" description="Helical" evidence="1">
    <location>
        <begin position="180"/>
        <end position="200"/>
    </location>
</feature>
<gene>
    <name evidence="2" type="ORF">DFP97_10689</name>
</gene>
<comment type="caution">
    <text evidence="2">The sequence shown here is derived from an EMBL/GenBank/DDBJ whole genome shotgun (WGS) entry which is preliminary data.</text>
</comment>
<organism evidence="2 3">
    <name type="scientific">Paenibacillus prosopidis</name>
    <dbReference type="NCBI Taxonomy" id="630520"/>
    <lineage>
        <taxon>Bacteria</taxon>
        <taxon>Bacillati</taxon>
        <taxon>Bacillota</taxon>
        <taxon>Bacilli</taxon>
        <taxon>Bacillales</taxon>
        <taxon>Paenibacillaceae</taxon>
        <taxon>Paenibacillus</taxon>
    </lineage>
</organism>
<dbReference type="Proteomes" id="UP000252415">
    <property type="component" value="Unassembled WGS sequence"/>
</dbReference>
<feature type="transmembrane region" description="Helical" evidence="1">
    <location>
        <begin position="91"/>
        <end position="114"/>
    </location>
</feature>